<dbReference type="SUPFAM" id="SSF55486">
    <property type="entry name" value="Metalloproteases ('zincins'), catalytic domain"/>
    <property type="match status" value="1"/>
</dbReference>
<feature type="binding site" evidence="9">
    <location>
        <position position="377"/>
    </location>
    <ligand>
        <name>Zn(2+)</name>
        <dbReference type="ChEBI" id="CHEBI:29105"/>
        <label>2</label>
        <note>catalytic</note>
    </ligand>
</feature>
<dbReference type="STRING" id="74873.A0A084VR59"/>
<evidence type="ECO:0000313" key="15">
    <source>
        <dbReference type="EnsemblMetazoa" id="ASIC007933-PA"/>
    </source>
</evidence>
<feature type="chain" id="PRO_5001783997" description="Angiotensin-converting enzyme" evidence="13">
    <location>
        <begin position="25"/>
        <end position="623"/>
    </location>
</feature>
<feature type="disulfide bond" evidence="11">
    <location>
        <begin position="144"/>
        <end position="152"/>
    </location>
</feature>
<dbReference type="GO" id="GO:0008241">
    <property type="term" value="F:peptidyl-dipeptidase activity"/>
    <property type="evidence" value="ECO:0007669"/>
    <property type="project" value="InterPro"/>
</dbReference>
<evidence type="ECO:0000256" key="11">
    <source>
        <dbReference type="PROSITE-ProRule" id="PRU01355"/>
    </source>
</evidence>
<keyword evidence="7 12" id="KW-0862">Zinc</keyword>
<dbReference type="Pfam" id="PF01401">
    <property type="entry name" value="Peptidase_M2"/>
    <property type="match status" value="1"/>
</dbReference>
<evidence type="ECO:0000256" key="6">
    <source>
        <dbReference type="PIRSR" id="PIRSR601548-2"/>
    </source>
</evidence>
<evidence type="ECO:0000256" key="12">
    <source>
        <dbReference type="RuleBase" id="RU361144"/>
    </source>
</evidence>
<dbReference type="OrthoDB" id="10029630at2759"/>
<organism evidence="14">
    <name type="scientific">Anopheles sinensis</name>
    <name type="common">Mosquito</name>
    <dbReference type="NCBI Taxonomy" id="74873"/>
    <lineage>
        <taxon>Eukaryota</taxon>
        <taxon>Metazoa</taxon>
        <taxon>Ecdysozoa</taxon>
        <taxon>Arthropoda</taxon>
        <taxon>Hexapoda</taxon>
        <taxon>Insecta</taxon>
        <taxon>Pterygota</taxon>
        <taxon>Neoptera</taxon>
        <taxon>Endopterygota</taxon>
        <taxon>Diptera</taxon>
        <taxon>Nematocera</taxon>
        <taxon>Culicoidea</taxon>
        <taxon>Culicidae</taxon>
        <taxon>Anophelinae</taxon>
        <taxon>Anopheles</taxon>
    </lineage>
</organism>
<keyword evidence="2 13" id="KW-0732">Signal</keyword>
<dbReference type="EC" id="3.4.-.-" evidence="12"/>
<dbReference type="MEROPS" id="M02.003"/>
<dbReference type="GO" id="GO:0005615">
    <property type="term" value="C:extracellular space"/>
    <property type="evidence" value="ECO:0007669"/>
    <property type="project" value="TreeGrafter"/>
</dbReference>
<accession>A0A084VR59</accession>
<evidence type="ECO:0000256" key="2">
    <source>
        <dbReference type="ARBA" id="ARBA00022729"/>
    </source>
</evidence>
<dbReference type="VEuPathDB" id="VectorBase:ASIS023702"/>
<dbReference type="GO" id="GO:0006508">
    <property type="term" value="P:proteolysis"/>
    <property type="evidence" value="ECO:0007669"/>
    <property type="project" value="UniProtKB-KW"/>
</dbReference>
<keyword evidence="7 12" id="KW-0479">Metal-binding</keyword>
<dbReference type="PRINTS" id="PR00791">
    <property type="entry name" value="PEPDIPTASEA"/>
</dbReference>
<keyword evidence="16" id="KW-1185">Reference proteome</keyword>
<evidence type="ECO:0000313" key="14">
    <source>
        <dbReference type="EMBL" id="KFB40453.1"/>
    </source>
</evidence>
<dbReference type="PANTHER" id="PTHR10514:SF44">
    <property type="entry name" value="ANGIOTENSIN-CONVERTING ENZYME-RELATED"/>
    <property type="match status" value="1"/>
</dbReference>
<comment type="similarity">
    <text evidence="1 11 12">Belongs to the peptidase M2 family.</text>
</comment>
<evidence type="ECO:0000313" key="16">
    <source>
        <dbReference type="Proteomes" id="UP000030765"/>
    </source>
</evidence>
<dbReference type="GO" id="GO:0046872">
    <property type="term" value="F:metal ion binding"/>
    <property type="evidence" value="ECO:0007669"/>
    <property type="project" value="UniProtKB-KW"/>
</dbReference>
<evidence type="ECO:0000256" key="1">
    <source>
        <dbReference type="ARBA" id="ARBA00008139"/>
    </source>
</evidence>
<dbReference type="EnsemblMetazoa" id="ASIC007933-RA">
    <property type="protein sequence ID" value="ASIC007933-PA"/>
    <property type="gene ID" value="ASIC007933"/>
</dbReference>
<dbReference type="EMBL" id="ATLV01015459">
    <property type="status" value="NOT_ANNOTATED_CDS"/>
    <property type="molecule type" value="Genomic_DNA"/>
</dbReference>
<dbReference type="InterPro" id="IPR001548">
    <property type="entry name" value="Peptidase_M2"/>
</dbReference>
<name>A0A084VR59_ANOSI</name>
<keyword evidence="4 5" id="KW-0325">Glycoprotein</keyword>
<dbReference type="CDD" id="cd06461">
    <property type="entry name" value="M2_ACE"/>
    <property type="match status" value="1"/>
</dbReference>
<evidence type="ECO:0000256" key="9">
    <source>
        <dbReference type="PIRSR" id="PIRSR601548-8"/>
    </source>
</evidence>
<feature type="binding site" evidence="6">
    <location>
        <position position="219"/>
    </location>
    <ligand>
        <name>chloride</name>
        <dbReference type="ChEBI" id="CHEBI:17996"/>
        <label>1</label>
    </ligand>
</feature>
<dbReference type="AlphaFoldDB" id="A0A084VR59"/>
<comment type="cofactor">
    <cofactor evidence="12">
        <name>Zn(2+)</name>
        <dbReference type="ChEBI" id="CHEBI:29105"/>
    </cofactor>
    <text evidence="12">Binds 1 zinc ion per subunit.</text>
</comment>
<reference evidence="14 16" key="1">
    <citation type="journal article" date="2014" name="BMC Genomics">
        <title>Genome sequence of Anopheles sinensis provides insight into genetics basis of mosquito competence for malaria parasites.</title>
        <authorList>
            <person name="Zhou D."/>
            <person name="Zhang D."/>
            <person name="Ding G."/>
            <person name="Shi L."/>
            <person name="Hou Q."/>
            <person name="Ye Y."/>
            <person name="Xu Y."/>
            <person name="Zhou H."/>
            <person name="Xiong C."/>
            <person name="Li S."/>
            <person name="Yu J."/>
            <person name="Hong S."/>
            <person name="Yu X."/>
            <person name="Zou P."/>
            <person name="Chen C."/>
            <person name="Chang X."/>
            <person name="Wang W."/>
            <person name="Lv Y."/>
            <person name="Sun Y."/>
            <person name="Ma L."/>
            <person name="Shen B."/>
            <person name="Zhu C."/>
        </authorList>
    </citation>
    <scope>NUCLEOTIDE SEQUENCE [LARGE SCALE GENOMIC DNA]</scope>
</reference>
<keyword evidence="12" id="KW-0645">Protease</keyword>
<sequence length="623" mass="72987">MTLVEVKLCCVVFLVAVLIAHVAASEPKLDLSEQAAQRYLAELEPEILAHKTSEAELAWAYITENTEETLKRRKEGDTRNAQFFKHVARELRKYDYNNFKDGDLKRRITKLTNIGYAALDDEKFKQRFDLVNRMKKNFNMAKVCEYQNESNCNFTLPLELKERMAKSRDPEELKYYWVQWHNAAGKPTRNDFDEYVMLNREAAQFNNFTSGAEYWLSAYEDDTFEAQVDAVIEQIRPLYEQLHAYVRYKLRKHYGSEIVSEKGPIPVHLLGDMYGLTWENIADITAPYSTKGLFNVSEEMARQGFTVRKMFEIGDEFFQSINITKLPTTFWEKSVFEKRENSRDLCHTNMWDFYRKDDVRIYKCTRINMYDFFLVHHELAFIQYYLQYQHQPSVYRDEPMPGFYGAIARVVAMSVSSPKHLQKIELLKDFVMDEESKLNQLYRSALERLVTLPYAYTLEKYRWDIFRGHIKPENYNCKFWEMHLKYTGVVPPVMRSESDFDAAAKYAVPADVQFLPLFVSNTMKFQFHRAVCEKAGEYVKGDPEKTLYNCDISQSSAAGNALKEIMALGSSKPWPDVMEALTGQRQMSTDALLEYFQPLYDWLVKENKALGVKVGWEKNLECS</sequence>
<dbReference type="GO" id="GO:0004180">
    <property type="term" value="F:carboxypeptidase activity"/>
    <property type="evidence" value="ECO:0007669"/>
    <property type="project" value="UniProtKB-KW"/>
</dbReference>
<dbReference type="PANTHER" id="PTHR10514">
    <property type="entry name" value="ANGIOTENSIN-CONVERTING ENZYME"/>
    <property type="match status" value="1"/>
</dbReference>
<feature type="binding site" evidence="7">
    <location>
        <position position="377"/>
    </location>
    <ligand>
        <name>Zn(2+)</name>
        <dbReference type="ChEBI" id="CHEBI:29105"/>
        <label>1</label>
        <note>catalytic</note>
    </ligand>
</feature>
<keyword evidence="12" id="KW-0121">Carboxypeptidase</keyword>
<feature type="active site" description="Proton acceptor 2" evidence="10">
    <location>
        <position position="378"/>
    </location>
</feature>
<evidence type="ECO:0000256" key="10">
    <source>
        <dbReference type="PIRSR" id="PIRSR601548-9"/>
    </source>
</evidence>
<reference evidence="15" key="2">
    <citation type="submission" date="2020-05" db="UniProtKB">
        <authorList>
            <consortium name="EnsemblMetazoa"/>
        </authorList>
    </citation>
    <scope>IDENTIFICATION</scope>
</reference>
<dbReference type="VEuPathDB" id="VectorBase:ASIC007933"/>
<evidence type="ECO:0000256" key="13">
    <source>
        <dbReference type="SAM" id="SignalP"/>
    </source>
</evidence>
<dbReference type="GO" id="GO:0005886">
    <property type="term" value="C:plasma membrane"/>
    <property type="evidence" value="ECO:0007669"/>
    <property type="project" value="TreeGrafter"/>
</dbReference>
<dbReference type="EMBL" id="KE525014">
    <property type="protein sequence ID" value="KFB40453.1"/>
    <property type="molecule type" value="Genomic_DNA"/>
</dbReference>
<feature type="signal peptide" evidence="13">
    <location>
        <begin position="1"/>
        <end position="24"/>
    </location>
</feature>
<keyword evidence="12" id="KW-0378">Hydrolase</keyword>
<dbReference type="GO" id="GO:0008237">
    <property type="term" value="F:metallopeptidase activity"/>
    <property type="evidence" value="ECO:0007669"/>
    <property type="project" value="UniProtKB-KW"/>
</dbReference>
<evidence type="ECO:0000256" key="7">
    <source>
        <dbReference type="PIRSR" id="PIRSR601548-3"/>
    </source>
</evidence>
<feature type="glycosylation site" description="N-linked (GlcNAc...) asparagine; partial" evidence="5">
    <location>
        <position position="148"/>
    </location>
</feature>
<evidence type="ECO:0000256" key="4">
    <source>
        <dbReference type="ARBA" id="ARBA00023180"/>
    </source>
</evidence>
<gene>
    <name evidence="14" type="ORF">ZHAS_00007933</name>
</gene>
<evidence type="ECO:0000256" key="3">
    <source>
        <dbReference type="ARBA" id="ARBA00023157"/>
    </source>
</evidence>
<protein>
    <recommendedName>
        <fullName evidence="12">Angiotensin-converting enzyme</fullName>
        <ecNumber evidence="12">3.4.-.-</ecNumber>
    </recommendedName>
</protein>
<keyword evidence="3 8" id="KW-1015">Disulfide bond</keyword>
<keyword evidence="12" id="KW-0482">Metalloprotease</keyword>
<feature type="disulfide bond" evidence="8 11">
    <location>
        <begin position="346"/>
        <end position="364"/>
    </location>
</feature>
<evidence type="ECO:0000256" key="8">
    <source>
        <dbReference type="PIRSR" id="PIRSR601548-4"/>
    </source>
</evidence>
<dbReference type="OMA" id="HAMAWEF"/>
<dbReference type="Proteomes" id="UP000030765">
    <property type="component" value="Unassembled WGS sequence"/>
</dbReference>
<evidence type="ECO:0000256" key="5">
    <source>
        <dbReference type="PIRSR" id="PIRSR601548-10"/>
    </source>
</evidence>
<proteinExistence type="inferred from homology"/>
<dbReference type="PROSITE" id="PS52011">
    <property type="entry name" value="PEPTIDASE_M2"/>
    <property type="match status" value="1"/>
</dbReference>
<feature type="disulfide bond" evidence="8 11">
    <location>
        <begin position="532"/>
        <end position="550"/>
    </location>
</feature>